<dbReference type="PANTHER" id="PTHR43130">
    <property type="entry name" value="ARAC-FAMILY TRANSCRIPTIONAL REGULATOR"/>
    <property type="match status" value="1"/>
</dbReference>
<feature type="domain" description="DJ-1/PfpI" evidence="1">
    <location>
        <begin position="70"/>
        <end position="229"/>
    </location>
</feature>
<dbReference type="InterPro" id="IPR052158">
    <property type="entry name" value="INH-QAR"/>
</dbReference>
<dbReference type="RefSeq" id="WP_135640628.1">
    <property type="nucleotide sequence ID" value="NZ_RQGH01000007.1"/>
</dbReference>
<dbReference type="Pfam" id="PF01965">
    <property type="entry name" value="DJ-1_PfpI"/>
    <property type="match status" value="1"/>
</dbReference>
<dbReference type="InterPro" id="IPR002818">
    <property type="entry name" value="DJ-1/PfpI"/>
</dbReference>
<evidence type="ECO:0000313" key="2">
    <source>
        <dbReference type="EMBL" id="TGL75681.1"/>
    </source>
</evidence>
<evidence type="ECO:0000313" key="3">
    <source>
        <dbReference type="Proteomes" id="UP000297567"/>
    </source>
</evidence>
<keyword evidence="3" id="KW-1185">Reference proteome</keyword>
<dbReference type="GO" id="GO:0006355">
    <property type="term" value="P:regulation of DNA-templated transcription"/>
    <property type="evidence" value="ECO:0007669"/>
    <property type="project" value="TreeGrafter"/>
</dbReference>
<sequence>MNRTLPHQKKSFLSKGSLKNSLIILSIFLVISRLVSKPTPSPSTVSNIKNLNRILVKKNHRLPVIAVIGENQYTELTDFVIPYAILKRSNVAKVFALAPVTGEMKLFPTLSIGIQTSLTDFDLLHPEGSDIVIVPALHHSENKTIIQWIQNQSQKGATIVGICDGVWTLGYAGLLKDQRATGHWYSLDGLQKNFPTTIWQKNKRYVQNQNTITTTGVTASIPISIALVETLAGRKKANEVAIEIGISDWGAHHQTDVFGFDWKHYLVAAKNMSFVWNHETAGINLYEGIDEISLALVADSFSRTFKSRAKTIGNNKVRSKAGIIFHPEIEDPKQVNFEFEIPSHKKPVSIFLNSLFEMETRYGRDTFEFVTNQLEFPIQTFCQENECAK</sequence>
<name>A0A4Z0ZXA1_9LEPT</name>
<evidence type="ECO:0000259" key="1">
    <source>
        <dbReference type="Pfam" id="PF01965"/>
    </source>
</evidence>
<dbReference type="InterPro" id="IPR029062">
    <property type="entry name" value="Class_I_gatase-like"/>
</dbReference>
<dbReference type="SUPFAM" id="SSF52317">
    <property type="entry name" value="Class I glutamine amidotransferase-like"/>
    <property type="match status" value="1"/>
</dbReference>
<accession>A0A4Z0ZXA1</accession>
<organism evidence="2 3">
    <name type="scientific">Leptospira jelokensis</name>
    <dbReference type="NCBI Taxonomy" id="2484931"/>
    <lineage>
        <taxon>Bacteria</taxon>
        <taxon>Pseudomonadati</taxon>
        <taxon>Spirochaetota</taxon>
        <taxon>Spirochaetia</taxon>
        <taxon>Leptospirales</taxon>
        <taxon>Leptospiraceae</taxon>
        <taxon>Leptospira</taxon>
    </lineage>
</organism>
<reference evidence="2" key="1">
    <citation type="journal article" date="2019" name="PLoS Negl. Trop. Dis.">
        <title>Revisiting the worldwide diversity of Leptospira species in the environment.</title>
        <authorList>
            <person name="Vincent A.T."/>
            <person name="Schiettekatte O."/>
            <person name="Bourhy P."/>
            <person name="Veyrier F.J."/>
            <person name="Picardeau M."/>
        </authorList>
    </citation>
    <scope>NUCLEOTIDE SEQUENCE [LARGE SCALE GENOMIC DNA]</scope>
    <source>
        <strain evidence="2">201702451</strain>
    </source>
</reference>
<comment type="caution">
    <text evidence="2">The sequence shown here is derived from an EMBL/GenBank/DDBJ whole genome shotgun (WGS) entry which is preliminary data.</text>
</comment>
<dbReference type="EMBL" id="RQGH01000007">
    <property type="protein sequence ID" value="TGL75681.1"/>
    <property type="molecule type" value="Genomic_DNA"/>
</dbReference>
<gene>
    <name evidence="2" type="ORF">EHQ62_02325</name>
</gene>
<dbReference type="AlphaFoldDB" id="A0A4Z0ZXA1"/>
<dbReference type="Gene3D" id="3.40.50.880">
    <property type="match status" value="1"/>
</dbReference>
<dbReference type="PANTHER" id="PTHR43130:SF2">
    <property type="entry name" value="DJ-1_PFPI DOMAIN-CONTAINING PROTEIN"/>
    <property type="match status" value="1"/>
</dbReference>
<dbReference type="Proteomes" id="UP000297567">
    <property type="component" value="Unassembled WGS sequence"/>
</dbReference>
<protein>
    <submittedName>
        <fullName evidence="2">Transcriptional regulator</fullName>
    </submittedName>
</protein>
<proteinExistence type="predicted"/>